<dbReference type="GO" id="GO:0005524">
    <property type="term" value="F:ATP binding"/>
    <property type="evidence" value="ECO:0007669"/>
    <property type="project" value="UniProtKB-UniRule"/>
</dbReference>
<dbReference type="Pfam" id="PF00587">
    <property type="entry name" value="tRNA-synt_2b"/>
    <property type="match status" value="1"/>
</dbReference>
<dbReference type="PRINTS" id="PR00981">
    <property type="entry name" value="TRNASYNTHSER"/>
</dbReference>
<dbReference type="SUPFAM" id="SSF55681">
    <property type="entry name" value="Class II aaRS and biotin synthetases"/>
    <property type="match status" value="1"/>
</dbReference>
<evidence type="ECO:0000256" key="5">
    <source>
        <dbReference type="ARBA" id="ARBA00022598"/>
    </source>
</evidence>
<dbReference type="CDD" id="cd00770">
    <property type="entry name" value="SerRS_core"/>
    <property type="match status" value="1"/>
</dbReference>
<dbReference type="GO" id="GO:0016260">
    <property type="term" value="P:selenocysteine biosynthetic process"/>
    <property type="evidence" value="ECO:0007669"/>
    <property type="project" value="UniProtKB-UniRule"/>
</dbReference>
<dbReference type="InterPro" id="IPR002317">
    <property type="entry name" value="Ser-tRNA-ligase_type_1"/>
</dbReference>
<sequence>MHDIRAIRDNPEAFVAGWSSRGVDDAADVVARILALDVELRAAQTRGQDALAKRNAASKAIGAAMGKKDMAEADRLKAEVEALKGEIAAAGETEAAKGAELRDLLAGLKNLAAADVPDGEDENDNVEVLKWGEPRTTGPAKDHADLGEALGLLDFEAAAKMSGSRFAVLKGQLARLERAIGQFMLDMQTDKNGYLEVNPPYLVKDDAMFGTGQLPKFHEDLFLAERGELILPDAISDMRVAINAALDVALEDGIDQARLQFAEEPKVDLADNPDRRWLIPTAEVSLTNLVREQILSEDEVAQPMRLTALTPCFRAEAGSAGRDTRGLIRQHQFSKVEMVSICRPEDSEAEHERMTGCAEAVLQALELPYRKVLLCKGDMGFSAQKTYDLEVWLPSQNTYREISSCSNCGDFQARRMDARFKRAGEKKTEYLHTLNGSGLAVGRTLVAVMENYQREDGTIAVPAALQPYMGGLKTVGVASN</sequence>
<comment type="subcellular location">
    <subcellularLocation>
        <location evidence="1 12">Cytoplasm</location>
    </subcellularLocation>
</comment>
<dbReference type="EC" id="6.1.1.11" evidence="12"/>
<dbReference type="SUPFAM" id="SSF46589">
    <property type="entry name" value="tRNA-binding arm"/>
    <property type="match status" value="1"/>
</dbReference>
<evidence type="ECO:0000256" key="12">
    <source>
        <dbReference type="HAMAP-Rule" id="MF_00176"/>
    </source>
</evidence>
<evidence type="ECO:0000256" key="14">
    <source>
        <dbReference type="PIRSR" id="PIRSR001529-2"/>
    </source>
</evidence>
<dbReference type="eggNOG" id="COG0172">
    <property type="taxonomic scope" value="Bacteria"/>
</dbReference>
<keyword evidence="8 12" id="KW-0648">Protein biosynthesis</keyword>
<dbReference type="InterPro" id="IPR033729">
    <property type="entry name" value="SerRS_core"/>
</dbReference>
<comment type="caution">
    <text evidence="12">Lacks conserved residue(s) required for the propagation of feature annotation.</text>
</comment>
<evidence type="ECO:0000313" key="17">
    <source>
        <dbReference type="Proteomes" id="UP000077603"/>
    </source>
</evidence>
<organism evidence="16 17">
    <name type="scientific">Brevundimonas naejangsanensis</name>
    <dbReference type="NCBI Taxonomy" id="588932"/>
    <lineage>
        <taxon>Bacteria</taxon>
        <taxon>Pseudomonadati</taxon>
        <taxon>Pseudomonadota</taxon>
        <taxon>Alphaproteobacteria</taxon>
        <taxon>Caulobacterales</taxon>
        <taxon>Caulobacteraceae</taxon>
        <taxon>Brevundimonas</taxon>
    </lineage>
</organism>
<feature type="binding site" evidence="12 14">
    <location>
        <begin position="314"/>
        <end position="316"/>
    </location>
    <ligand>
        <name>ATP</name>
        <dbReference type="ChEBI" id="CHEBI:30616"/>
    </ligand>
</feature>
<dbReference type="PIRSF" id="PIRSF001529">
    <property type="entry name" value="Ser-tRNA-synth_IIa"/>
    <property type="match status" value="1"/>
</dbReference>
<feature type="binding site" evidence="12">
    <location>
        <begin position="281"/>
        <end position="283"/>
    </location>
    <ligand>
        <name>L-serine</name>
        <dbReference type="ChEBI" id="CHEBI:33384"/>
    </ligand>
</feature>
<evidence type="ECO:0000256" key="7">
    <source>
        <dbReference type="ARBA" id="ARBA00022840"/>
    </source>
</evidence>
<comment type="similarity">
    <text evidence="3 12">Belongs to the class-II aminoacyl-tRNA synthetase family. Type-1 seryl-tRNA synthetase subfamily.</text>
</comment>
<dbReference type="InterPro" id="IPR002314">
    <property type="entry name" value="aa-tRNA-synt_IIb"/>
</dbReference>
<dbReference type="InterPro" id="IPR006195">
    <property type="entry name" value="aa-tRNA-synth_II"/>
</dbReference>
<dbReference type="NCBIfam" id="TIGR00414">
    <property type="entry name" value="serS"/>
    <property type="match status" value="1"/>
</dbReference>
<dbReference type="Gene3D" id="1.10.287.40">
    <property type="entry name" value="Serine-tRNA synthetase, tRNA binding domain"/>
    <property type="match status" value="1"/>
</dbReference>
<feature type="binding site" evidence="12 14">
    <location>
        <begin position="401"/>
        <end position="404"/>
    </location>
    <ligand>
        <name>ATP</name>
        <dbReference type="ChEBI" id="CHEBI:30616"/>
    </ligand>
</feature>
<dbReference type="HAMAP" id="MF_00176">
    <property type="entry name" value="Ser_tRNA_synth_type1"/>
    <property type="match status" value="1"/>
</dbReference>
<dbReference type="RefSeq" id="WP_025977117.1">
    <property type="nucleotide sequence ID" value="NZ_CP015614.1"/>
</dbReference>
<dbReference type="AlphaFoldDB" id="A0A172Y4X0"/>
<gene>
    <name evidence="12" type="primary">serS</name>
    <name evidence="16" type="ORF">DA69_05235</name>
</gene>
<feature type="binding site" evidence="13">
    <location>
        <position position="435"/>
    </location>
    <ligand>
        <name>L-serine</name>
        <dbReference type="ChEBI" id="CHEBI:33384"/>
    </ligand>
</feature>
<accession>A0A172Y4X0</accession>
<dbReference type="InterPro" id="IPR015866">
    <property type="entry name" value="Ser-tRNA-synth_1_N"/>
</dbReference>
<dbReference type="InterPro" id="IPR010978">
    <property type="entry name" value="tRNA-bd_arm"/>
</dbReference>
<dbReference type="STRING" id="588932.DA69_05235"/>
<evidence type="ECO:0000256" key="4">
    <source>
        <dbReference type="ARBA" id="ARBA00022490"/>
    </source>
</evidence>
<dbReference type="OrthoDB" id="9804647at2"/>
<evidence type="ECO:0000256" key="10">
    <source>
        <dbReference type="ARBA" id="ARBA00047929"/>
    </source>
</evidence>
<proteinExistence type="inferred from homology"/>
<feature type="binding site" evidence="13">
    <location>
        <position position="314"/>
    </location>
    <ligand>
        <name>L-serine</name>
        <dbReference type="ChEBI" id="CHEBI:33384"/>
    </ligand>
</feature>
<evidence type="ECO:0000256" key="8">
    <source>
        <dbReference type="ARBA" id="ARBA00022917"/>
    </source>
</evidence>
<comment type="domain">
    <text evidence="12">Consists of two distinct domains, a catalytic core and a N-terminal extension that is involved in tRNA binding.</text>
</comment>
<dbReference type="EMBL" id="CP015614">
    <property type="protein sequence ID" value="ANF54196.1"/>
    <property type="molecule type" value="Genomic_DNA"/>
</dbReference>
<dbReference type="PANTHER" id="PTHR43697:SF1">
    <property type="entry name" value="SERINE--TRNA LIGASE"/>
    <property type="match status" value="1"/>
</dbReference>
<keyword evidence="9 12" id="KW-0030">Aminoacyl-tRNA synthetase</keyword>
<feature type="binding site" evidence="12 13">
    <location>
        <position position="337"/>
    </location>
    <ligand>
        <name>L-serine</name>
        <dbReference type="ChEBI" id="CHEBI:33384"/>
    </ligand>
</feature>
<dbReference type="PANTHER" id="PTHR43697">
    <property type="entry name" value="SERYL-TRNA SYNTHETASE"/>
    <property type="match status" value="1"/>
</dbReference>
<keyword evidence="5 12" id="KW-0436">Ligase</keyword>
<dbReference type="InterPro" id="IPR045864">
    <property type="entry name" value="aa-tRNA-synth_II/BPL/LPL"/>
</dbReference>
<dbReference type="GO" id="GO:0005737">
    <property type="term" value="C:cytoplasm"/>
    <property type="evidence" value="ECO:0007669"/>
    <property type="project" value="UniProtKB-SubCell"/>
</dbReference>
<evidence type="ECO:0000256" key="11">
    <source>
        <dbReference type="ARBA" id="ARBA00048823"/>
    </source>
</evidence>
<dbReference type="KEGG" id="bne:DA69_05235"/>
<name>A0A172Y4X0_9CAUL</name>
<dbReference type="UniPathway" id="UPA00906">
    <property type="reaction ID" value="UER00895"/>
</dbReference>
<evidence type="ECO:0000256" key="1">
    <source>
        <dbReference type="ARBA" id="ARBA00004496"/>
    </source>
</evidence>
<evidence type="ECO:0000256" key="13">
    <source>
        <dbReference type="PIRSR" id="PIRSR001529-1"/>
    </source>
</evidence>
<protein>
    <recommendedName>
        <fullName evidence="12">Serine--tRNA ligase</fullName>
        <ecNumber evidence="12">6.1.1.11</ecNumber>
    </recommendedName>
    <alternativeName>
        <fullName evidence="12">Seryl-tRNA synthetase</fullName>
        <shortName evidence="12">SerRS</shortName>
    </alternativeName>
    <alternativeName>
        <fullName evidence="12">Seryl-tRNA(Ser/Sec) synthetase</fullName>
    </alternativeName>
</protein>
<comment type="catalytic activity">
    <reaction evidence="10 12">
        <text>tRNA(Sec) + L-serine + ATP = L-seryl-tRNA(Sec) + AMP + diphosphate + H(+)</text>
        <dbReference type="Rhea" id="RHEA:42580"/>
        <dbReference type="Rhea" id="RHEA-COMP:9742"/>
        <dbReference type="Rhea" id="RHEA-COMP:10128"/>
        <dbReference type="ChEBI" id="CHEBI:15378"/>
        <dbReference type="ChEBI" id="CHEBI:30616"/>
        <dbReference type="ChEBI" id="CHEBI:33019"/>
        <dbReference type="ChEBI" id="CHEBI:33384"/>
        <dbReference type="ChEBI" id="CHEBI:78442"/>
        <dbReference type="ChEBI" id="CHEBI:78533"/>
        <dbReference type="ChEBI" id="CHEBI:456215"/>
        <dbReference type="EC" id="6.1.1.11"/>
    </reaction>
</comment>
<evidence type="ECO:0000256" key="3">
    <source>
        <dbReference type="ARBA" id="ARBA00010728"/>
    </source>
</evidence>
<comment type="pathway">
    <text evidence="2 12">Aminoacyl-tRNA biosynthesis; selenocysteinyl-tRNA(Sec) biosynthesis; L-seryl-tRNA(Sec) from L-serine and tRNA(Sec): step 1/1.</text>
</comment>
<keyword evidence="7 12" id="KW-0067">ATP-binding</keyword>
<dbReference type="InterPro" id="IPR042103">
    <property type="entry name" value="SerRS_1_N_sf"/>
</dbReference>
<evidence type="ECO:0000256" key="6">
    <source>
        <dbReference type="ARBA" id="ARBA00022741"/>
    </source>
</evidence>
<comment type="catalytic activity">
    <reaction evidence="11 12">
        <text>tRNA(Ser) + L-serine + ATP = L-seryl-tRNA(Ser) + AMP + diphosphate + H(+)</text>
        <dbReference type="Rhea" id="RHEA:12292"/>
        <dbReference type="Rhea" id="RHEA-COMP:9669"/>
        <dbReference type="Rhea" id="RHEA-COMP:9703"/>
        <dbReference type="ChEBI" id="CHEBI:15378"/>
        <dbReference type="ChEBI" id="CHEBI:30616"/>
        <dbReference type="ChEBI" id="CHEBI:33019"/>
        <dbReference type="ChEBI" id="CHEBI:33384"/>
        <dbReference type="ChEBI" id="CHEBI:78442"/>
        <dbReference type="ChEBI" id="CHEBI:78533"/>
        <dbReference type="ChEBI" id="CHEBI:456215"/>
        <dbReference type="EC" id="6.1.1.11"/>
    </reaction>
</comment>
<keyword evidence="17" id="KW-1185">Reference proteome</keyword>
<feature type="domain" description="Aminoacyl-transfer RNA synthetases class-II family profile" evidence="15">
    <location>
        <begin position="175"/>
        <end position="462"/>
    </location>
</feature>
<comment type="subunit">
    <text evidence="12">Homodimer. The tRNA molecule binds across the dimer.</text>
</comment>
<evidence type="ECO:0000256" key="9">
    <source>
        <dbReference type="ARBA" id="ARBA00023146"/>
    </source>
</evidence>
<dbReference type="Gene3D" id="3.30.930.10">
    <property type="entry name" value="Bira Bifunctional Protein, Domain 2"/>
    <property type="match status" value="1"/>
</dbReference>
<feature type="binding site" evidence="13">
    <location>
        <position position="281"/>
    </location>
    <ligand>
        <name>L-serine</name>
        <dbReference type="ChEBI" id="CHEBI:33384"/>
    </ligand>
</feature>
<keyword evidence="4 12" id="KW-0963">Cytoplasm</keyword>
<evidence type="ECO:0000259" key="15">
    <source>
        <dbReference type="PROSITE" id="PS50862"/>
    </source>
</evidence>
<keyword evidence="6 12" id="KW-0547">Nucleotide-binding</keyword>
<feature type="binding site" evidence="12">
    <location>
        <position position="437"/>
    </location>
    <ligand>
        <name>L-serine</name>
        <dbReference type="ChEBI" id="CHEBI:33384"/>
    </ligand>
</feature>
<dbReference type="Proteomes" id="UP000077603">
    <property type="component" value="Chromosome"/>
</dbReference>
<evidence type="ECO:0000313" key="16">
    <source>
        <dbReference type="EMBL" id="ANF54196.1"/>
    </source>
</evidence>
<dbReference type="Pfam" id="PF02403">
    <property type="entry name" value="Seryl_tRNA_N"/>
    <property type="match status" value="1"/>
</dbReference>
<dbReference type="GO" id="GO:0006434">
    <property type="term" value="P:seryl-tRNA aminoacylation"/>
    <property type="evidence" value="ECO:0007669"/>
    <property type="project" value="UniProtKB-UniRule"/>
</dbReference>
<dbReference type="PROSITE" id="PS50862">
    <property type="entry name" value="AA_TRNA_LIGASE_II"/>
    <property type="match status" value="1"/>
</dbReference>
<evidence type="ECO:0000256" key="2">
    <source>
        <dbReference type="ARBA" id="ARBA00005045"/>
    </source>
</evidence>
<comment type="function">
    <text evidence="12">Catalyzes the attachment of serine to tRNA(Ser). Is also able to aminoacylate tRNA(Sec) with serine, to form the misacylated tRNA L-seryl-tRNA(Sec), which will be further converted into selenocysteinyl-tRNA(Sec).</text>
</comment>
<reference evidence="16 17" key="1">
    <citation type="journal article" date="2014" name="Genome Announc.">
        <title>Genome Sequence of a Promising Hydrogen-Producing Facultative Anaerobic Bacterium, Brevundimonas naejangsanensis Strain B1.</title>
        <authorList>
            <person name="Su H."/>
            <person name="Zhang T."/>
            <person name="Bao M."/>
            <person name="Jiang Y."/>
            <person name="Wang Y."/>
            <person name="Tan T."/>
        </authorList>
    </citation>
    <scope>NUCLEOTIDE SEQUENCE [LARGE SCALE GENOMIC DNA]</scope>
    <source>
        <strain evidence="16 17">B1</strain>
    </source>
</reference>
<dbReference type="GO" id="GO:0004828">
    <property type="term" value="F:serine-tRNA ligase activity"/>
    <property type="evidence" value="ECO:0007669"/>
    <property type="project" value="UniProtKB-UniRule"/>
</dbReference>